<accession>A0A7S3SVC7</accession>
<evidence type="ECO:0000313" key="9">
    <source>
        <dbReference type="EMBL" id="CAE0565806.1"/>
    </source>
</evidence>
<comment type="subcellular location">
    <subcellularLocation>
        <location evidence="1">Membrane</location>
        <topology evidence="1">Multi-pass membrane protein</topology>
    </subcellularLocation>
</comment>
<keyword evidence="4 8" id="KW-0812">Transmembrane</keyword>
<dbReference type="GO" id="GO:0016020">
    <property type="term" value="C:membrane"/>
    <property type="evidence" value="ECO:0007669"/>
    <property type="project" value="UniProtKB-SubCell"/>
</dbReference>
<feature type="transmembrane region" description="Helical" evidence="8">
    <location>
        <begin position="29"/>
        <end position="53"/>
    </location>
</feature>
<evidence type="ECO:0000256" key="8">
    <source>
        <dbReference type="SAM" id="Phobius"/>
    </source>
</evidence>
<dbReference type="InterPro" id="IPR036259">
    <property type="entry name" value="MFS_trans_sf"/>
</dbReference>
<feature type="transmembrane region" description="Helical" evidence="8">
    <location>
        <begin position="421"/>
        <end position="439"/>
    </location>
</feature>
<feature type="transmembrane region" description="Helical" evidence="8">
    <location>
        <begin position="288"/>
        <end position="309"/>
    </location>
</feature>
<proteinExistence type="inferred from homology"/>
<evidence type="ECO:0000256" key="3">
    <source>
        <dbReference type="ARBA" id="ARBA00022448"/>
    </source>
</evidence>
<evidence type="ECO:0000256" key="4">
    <source>
        <dbReference type="ARBA" id="ARBA00022692"/>
    </source>
</evidence>
<sequence>MGLLDSKYDSPAPPSSWFCSRLPISWRRWLSVAAAGISVFTMGGLCFGFDSIYPVLYSSGAFVDYCPAEQAAICSARTDEQRWLSCCDSQVSAIVSVTSVSLFGADGVMVLYGELTDRLGPRWCMSVALSLAYLGIMLLAIAGWLGAAASDALWYFAFPMLGLAGPGIFMAVLSFGEVFPRLEPVITPLAASMFDGSAFVFLFWKLLFLHAHVPLFVIAAAWLLLTVAVGGLAWSLLLSKRKTDAMRAEHEARSSELAPVSGMAQAPAIVWHSEGDGLRQLFCRTDTVLLLLFMCTANLNQTFYIETFADQIRALGASAAMLPERAEEIVELFDVIFPLLSLGTTPLAIFLVNRYNAREHVYLGVVVGLSCLFGLAQLIPFHGPQLAAAILFGPARTLQWACYFHYLASPSRYPPSAMGRMVGYANLLIACFGDMPPYLLNTYIQHGTLPADKSSRYVAAHAALMVVVAHLSVALPLQLYASHRSASNRLLQNRGISSADLSETLEQLPSKSEGDDQSGCEEVSAACEDGKSSARPDWIEV</sequence>
<feature type="transmembrane region" description="Helical" evidence="8">
    <location>
        <begin position="185"/>
        <end position="207"/>
    </location>
</feature>
<evidence type="ECO:0000256" key="5">
    <source>
        <dbReference type="ARBA" id="ARBA00022989"/>
    </source>
</evidence>
<evidence type="ECO:0000256" key="6">
    <source>
        <dbReference type="ARBA" id="ARBA00023136"/>
    </source>
</evidence>
<feature type="transmembrane region" description="Helical" evidence="8">
    <location>
        <begin position="124"/>
        <end position="146"/>
    </location>
</feature>
<feature type="region of interest" description="Disordered" evidence="7">
    <location>
        <begin position="503"/>
        <end position="541"/>
    </location>
</feature>
<feature type="transmembrane region" description="Helical" evidence="8">
    <location>
        <begin position="213"/>
        <end position="237"/>
    </location>
</feature>
<comment type="similarity">
    <text evidence="2">Belongs to the SLC43A transporter (TC 2.A.1.44) family.</text>
</comment>
<protein>
    <recommendedName>
        <fullName evidence="10">Major facilitator superfamily (MFS) profile domain-containing protein</fullName>
    </recommendedName>
</protein>
<evidence type="ECO:0000256" key="7">
    <source>
        <dbReference type="SAM" id="MobiDB-lite"/>
    </source>
</evidence>
<evidence type="ECO:0000256" key="1">
    <source>
        <dbReference type="ARBA" id="ARBA00004141"/>
    </source>
</evidence>
<evidence type="ECO:0008006" key="10">
    <source>
        <dbReference type="Google" id="ProtNLM"/>
    </source>
</evidence>
<feature type="transmembrane region" description="Helical" evidence="8">
    <location>
        <begin position="152"/>
        <end position="173"/>
    </location>
</feature>
<dbReference type="PANTHER" id="PTHR20772">
    <property type="entry name" value="PROTEIN FMP42"/>
    <property type="match status" value="1"/>
</dbReference>
<keyword evidence="6 8" id="KW-0472">Membrane</keyword>
<feature type="transmembrane region" description="Helical" evidence="8">
    <location>
        <begin position="91"/>
        <end position="112"/>
    </location>
</feature>
<dbReference type="InterPro" id="IPR052599">
    <property type="entry name" value="SLC43A_AATransporter"/>
</dbReference>
<dbReference type="EMBL" id="HBIR01035181">
    <property type="protein sequence ID" value="CAE0565806.1"/>
    <property type="molecule type" value="Transcribed_RNA"/>
</dbReference>
<feature type="transmembrane region" description="Helical" evidence="8">
    <location>
        <begin position="329"/>
        <end position="352"/>
    </location>
</feature>
<name>A0A7S3SVC7_EMIHU</name>
<keyword evidence="3" id="KW-0813">Transport</keyword>
<keyword evidence="5 8" id="KW-1133">Transmembrane helix</keyword>
<reference evidence="9" key="1">
    <citation type="submission" date="2021-01" db="EMBL/GenBank/DDBJ databases">
        <authorList>
            <person name="Corre E."/>
            <person name="Pelletier E."/>
            <person name="Niang G."/>
            <person name="Scheremetjew M."/>
            <person name="Finn R."/>
            <person name="Kale V."/>
            <person name="Holt S."/>
            <person name="Cochrane G."/>
            <person name="Meng A."/>
            <person name="Brown T."/>
            <person name="Cohen L."/>
        </authorList>
    </citation>
    <scope>NUCLEOTIDE SEQUENCE</scope>
    <source>
        <strain evidence="9">379</strain>
    </source>
</reference>
<feature type="transmembrane region" description="Helical" evidence="8">
    <location>
        <begin position="361"/>
        <end position="380"/>
    </location>
</feature>
<feature type="transmembrane region" description="Helical" evidence="8">
    <location>
        <begin position="386"/>
        <end position="409"/>
    </location>
</feature>
<gene>
    <name evidence="9" type="ORF">EHUX00137_LOCUS27431</name>
</gene>
<feature type="compositionally biased region" description="Basic and acidic residues" evidence="7">
    <location>
        <begin position="528"/>
        <end position="541"/>
    </location>
</feature>
<dbReference type="AlphaFoldDB" id="A0A7S3SVC7"/>
<dbReference type="PANTHER" id="PTHR20772:SF2">
    <property type="entry name" value="PROTEIN FMP42"/>
    <property type="match status" value="1"/>
</dbReference>
<dbReference type="SUPFAM" id="SSF103473">
    <property type="entry name" value="MFS general substrate transporter"/>
    <property type="match status" value="1"/>
</dbReference>
<organism evidence="9">
    <name type="scientific">Emiliania huxleyi</name>
    <name type="common">Coccolithophore</name>
    <name type="synonym">Pontosphaera huxleyi</name>
    <dbReference type="NCBI Taxonomy" id="2903"/>
    <lineage>
        <taxon>Eukaryota</taxon>
        <taxon>Haptista</taxon>
        <taxon>Haptophyta</taxon>
        <taxon>Prymnesiophyceae</taxon>
        <taxon>Isochrysidales</taxon>
        <taxon>Noelaerhabdaceae</taxon>
        <taxon>Emiliania</taxon>
    </lineage>
</organism>
<feature type="transmembrane region" description="Helical" evidence="8">
    <location>
        <begin position="459"/>
        <end position="481"/>
    </location>
</feature>
<evidence type="ECO:0000256" key="2">
    <source>
        <dbReference type="ARBA" id="ARBA00006595"/>
    </source>
</evidence>
<dbReference type="Gene3D" id="1.20.1250.20">
    <property type="entry name" value="MFS general substrate transporter like domains"/>
    <property type="match status" value="1"/>
</dbReference>